<keyword evidence="3" id="KW-1185">Reference proteome</keyword>
<accession>W1NEH1</accession>
<dbReference type="HOGENOM" id="CLU_1808801_0_0_1"/>
<evidence type="ECO:0000313" key="2">
    <source>
        <dbReference type="EMBL" id="ERM93769.1"/>
    </source>
</evidence>
<sequence>MLGITGANGNSTQTNAIYSWSFDVGYNWKKLHSMSVDPRTFEVKNGSFGGRINVICRTQAALIWSIGIGVIATLSMFLAWNLFMTRYKSSVADYGGKKPIDLGYEKIEKTKREGLFMWEDGMFIHKQYHGISRQDLQQLWPQT</sequence>
<dbReference type="EMBL" id="KI397628">
    <property type="protein sequence ID" value="ERM93769.1"/>
    <property type="molecule type" value="Genomic_DNA"/>
</dbReference>
<feature type="transmembrane region" description="Helical" evidence="1">
    <location>
        <begin position="61"/>
        <end position="83"/>
    </location>
</feature>
<dbReference type="Gramene" id="ERM93769">
    <property type="protein sequence ID" value="ERM93769"/>
    <property type="gene ID" value="AMTR_s00004p00269530"/>
</dbReference>
<name>W1NEH1_AMBTC</name>
<organism evidence="2 3">
    <name type="scientific">Amborella trichopoda</name>
    <dbReference type="NCBI Taxonomy" id="13333"/>
    <lineage>
        <taxon>Eukaryota</taxon>
        <taxon>Viridiplantae</taxon>
        <taxon>Streptophyta</taxon>
        <taxon>Embryophyta</taxon>
        <taxon>Tracheophyta</taxon>
        <taxon>Spermatophyta</taxon>
        <taxon>Magnoliopsida</taxon>
        <taxon>Amborellales</taxon>
        <taxon>Amborellaceae</taxon>
        <taxon>Amborella</taxon>
    </lineage>
</organism>
<keyword evidence="1" id="KW-1133">Transmembrane helix</keyword>
<gene>
    <name evidence="2" type="ORF">AMTR_s00004p00269530</name>
</gene>
<protein>
    <submittedName>
        <fullName evidence="2">Uncharacterized protein</fullName>
    </submittedName>
</protein>
<evidence type="ECO:0000256" key="1">
    <source>
        <dbReference type="SAM" id="Phobius"/>
    </source>
</evidence>
<proteinExistence type="predicted"/>
<keyword evidence="1" id="KW-0472">Membrane</keyword>
<keyword evidence="1" id="KW-0812">Transmembrane</keyword>
<reference evidence="3" key="1">
    <citation type="journal article" date="2013" name="Science">
        <title>The Amborella genome and the evolution of flowering plants.</title>
        <authorList>
            <consortium name="Amborella Genome Project"/>
        </authorList>
    </citation>
    <scope>NUCLEOTIDE SEQUENCE [LARGE SCALE GENOMIC DNA]</scope>
</reference>
<dbReference type="Proteomes" id="UP000017836">
    <property type="component" value="Unassembled WGS sequence"/>
</dbReference>
<dbReference type="AlphaFoldDB" id="W1NEH1"/>
<evidence type="ECO:0000313" key="3">
    <source>
        <dbReference type="Proteomes" id="UP000017836"/>
    </source>
</evidence>